<evidence type="ECO:0000256" key="2">
    <source>
        <dbReference type="SAM" id="MobiDB-lite"/>
    </source>
</evidence>
<feature type="region of interest" description="Disordered" evidence="2">
    <location>
        <begin position="1"/>
        <end position="21"/>
    </location>
</feature>
<reference evidence="4 5" key="1">
    <citation type="submission" date="2016-10" db="EMBL/GenBank/DDBJ databases">
        <authorList>
            <person name="de Groot N.N."/>
        </authorList>
    </citation>
    <scope>NUCLEOTIDE SEQUENCE [LARGE SCALE GENOMIC DNA]</scope>
    <source>
        <strain evidence="4 5">ATCC 43154</strain>
    </source>
</reference>
<dbReference type="SUPFAM" id="SSF46689">
    <property type="entry name" value="Homeodomain-like"/>
    <property type="match status" value="1"/>
</dbReference>
<evidence type="ECO:0000259" key="3">
    <source>
        <dbReference type="Pfam" id="PF00440"/>
    </source>
</evidence>
<dbReference type="STRING" id="758825.SAMN02982985_04988"/>
<sequence length="209" mass="23062">MYLDRKAMPPNTKPTQHRETKLPRTAWLESGLGLLSGTGPQAITVEQLCKSVGRSKGSFYHHFADVKTYGDALVSFWEQRDTESVMRMVDQSAGAWQKRQALAGLALSLDGSTERAMRQWAASNADVGGRVAAIDQRRIAYLAGLIDEINGHGDPADALDLARIEYATFVGLFYVLPCGQRVDSSRMLRRFLMLMTPAAPPLPPNWPDA</sequence>
<protein>
    <submittedName>
        <fullName evidence="4">Transcriptional regulator, TetR family</fullName>
    </submittedName>
</protein>
<accession>A0A1I4SYS0</accession>
<evidence type="ECO:0000313" key="4">
    <source>
        <dbReference type="EMBL" id="SFM69571.1"/>
    </source>
</evidence>
<evidence type="ECO:0000313" key="5">
    <source>
        <dbReference type="Proteomes" id="UP000199470"/>
    </source>
</evidence>
<keyword evidence="5" id="KW-1185">Reference proteome</keyword>
<dbReference type="Gene3D" id="1.10.357.10">
    <property type="entry name" value="Tetracycline Repressor, domain 2"/>
    <property type="match status" value="1"/>
</dbReference>
<dbReference type="Pfam" id="PF00440">
    <property type="entry name" value="TetR_N"/>
    <property type="match status" value="1"/>
</dbReference>
<dbReference type="EMBL" id="FOTW01000028">
    <property type="protein sequence ID" value="SFM69571.1"/>
    <property type="molecule type" value="Genomic_DNA"/>
</dbReference>
<dbReference type="InterPro" id="IPR009057">
    <property type="entry name" value="Homeodomain-like_sf"/>
</dbReference>
<feature type="domain" description="HTH tetR-type" evidence="3">
    <location>
        <begin position="29"/>
        <end position="64"/>
    </location>
</feature>
<evidence type="ECO:0000256" key="1">
    <source>
        <dbReference type="ARBA" id="ARBA00023125"/>
    </source>
</evidence>
<organism evidence="4 5">
    <name type="scientific">Rugamonas rubra</name>
    <dbReference type="NCBI Taxonomy" id="758825"/>
    <lineage>
        <taxon>Bacteria</taxon>
        <taxon>Pseudomonadati</taxon>
        <taxon>Pseudomonadota</taxon>
        <taxon>Betaproteobacteria</taxon>
        <taxon>Burkholderiales</taxon>
        <taxon>Oxalobacteraceae</taxon>
        <taxon>Telluria group</taxon>
        <taxon>Rugamonas</taxon>
    </lineage>
</organism>
<keyword evidence="1" id="KW-0238">DNA-binding</keyword>
<gene>
    <name evidence="4" type="ORF">SAMN02982985_04988</name>
</gene>
<dbReference type="InterPro" id="IPR001647">
    <property type="entry name" value="HTH_TetR"/>
</dbReference>
<dbReference type="AlphaFoldDB" id="A0A1I4SYS0"/>
<dbReference type="Proteomes" id="UP000199470">
    <property type="component" value="Unassembled WGS sequence"/>
</dbReference>
<dbReference type="GO" id="GO:0003677">
    <property type="term" value="F:DNA binding"/>
    <property type="evidence" value="ECO:0007669"/>
    <property type="project" value="UniProtKB-KW"/>
</dbReference>
<name>A0A1I4SYS0_9BURK</name>
<proteinExistence type="predicted"/>